<dbReference type="EMBL" id="SEYY01002989">
    <property type="protein sequence ID" value="KAB7504512.1"/>
    <property type="molecule type" value="Genomic_DNA"/>
</dbReference>
<dbReference type="GO" id="GO:0051213">
    <property type="term" value="F:dioxygenase activity"/>
    <property type="evidence" value="ECO:0007669"/>
    <property type="project" value="UniProtKB-KW"/>
</dbReference>
<dbReference type="GO" id="GO:0050211">
    <property type="term" value="F:procollagen galactosyltransferase activity"/>
    <property type="evidence" value="ECO:0007669"/>
    <property type="project" value="TreeGrafter"/>
</dbReference>
<keyword evidence="4" id="KW-0732">Signal</keyword>
<protein>
    <submittedName>
        <fullName evidence="6">Procollagen-lysine,2-oxoglutarate 5-dioxygenase 1</fullName>
    </submittedName>
</protein>
<keyword evidence="6" id="KW-0560">Oxidoreductase</keyword>
<dbReference type="AlphaFoldDB" id="A0A5N5TDA9"/>
<feature type="domain" description="Glycosyl transferase family 25" evidence="5">
    <location>
        <begin position="317"/>
        <end position="399"/>
    </location>
</feature>
<dbReference type="CDD" id="cd06532">
    <property type="entry name" value="Glyco_transf_25"/>
    <property type="match status" value="1"/>
</dbReference>
<feature type="signal peptide" evidence="4">
    <location>
        <begin position="1"/>
        <end position="19"/>
    </location>
</feature>
<evidence type="ECO:0000256" key="2">
    <source>
        <dbReference type="ARBA" id="ARBA00022676"/>
    </source>
</evidence>
<keyword evidence="2" id="KW-0328">Glycosyltransferase</keyword>
<evidence type="ECO:0000256" key="3">
    <source>
        <dbReference type="ARBA" id="ARBA00022679"/>
    </source>
</evidence>
<evidence type="ECO:0000256" key="1">
    <source>
        <dbReference type="ARBA" id="ARBA00006721"/>
    </source>
</evidence>
<sequence length="520" mass="61077">MVKSICLLAFTLIIYLTCGFINCKSIDDNLVEVVLLVRNKNHLLPLFFRFFENLNYPKKNLALFIRSDHNKDETILGLENWLSKNEHKYHSVNKKLDIFPSFYEDAILKDNLWNSERMSHLIHLKEEGLKEATKINADFVWFIDADTFHTNPYVLRHLIKQNKTVIAPLLKSTKLLSNFWGGMKSNYYYERTEEYMDIVLDKKIGVFSVSLVSGSVLINLRHPNSKKLSFQRQKLMFHPNSPDLDIINFALTAKENNIQLHVINRHEYGYMLLISESELDIKFDLDQIEELNLTQIQMKKNVQEKTRSDINPYNLDKIYCINLLRRPDRREKMEKNFELLNLNVTFVNAVDWRDLNETFLKSLDVRVLKNYDRGDITYGLIANLISHYFIWKEIIEHEYDQVPNSKLLLKPAVSFCMLGYLLSYEGAKKLVNQGPLQKLVPIDLYVSIMFDHYYEDRVKAQFSPRDLKAFAVNPMILKPTHYWGQEGHITDTATAPHVSHLTQDDFIQMKLNARLSKEEL</sequence>
<dbReference type="PANTHER" id="PTHR10730:SF53">
    <property type="entry name" value="GLYCOSYLTRANSFERASE 25 FAMILY MEMBER"/>
    <property type="match status" value="1"/>
</dbReference>
<dbReference type="SUPFAM" id="SSF53448">
    <property type="entry name" value="Nucleotide-diphospho-sugar transferases"/>
    <property type="match status" value="1"/>
</dbReference>
<dbReference type="PANTHER" id="PTHR10730">
    <property type="entry name" value="PROCOLLAGEN-LYSINE,2-OXOGLUTARATE 5-DIOXYGENASE/GLYCOSYLTRANSFERASE 25 FAMILY MEMBER"/>
    <property type="match status" value="1"/>
</dbReference>
<evidence type="ECO:0000256" key="4">
    <source>
        <dbReference type="SAM" id="SignalP"/>
    </source>
</evidence>
<keyword evidence="3" id="KW-0808">Transferase</keyword>
<dbReference type="InterPro" id="IPR050757">
    <property type="entry name" value="Collagen_mod_GT25"/>
</dbReference>
<reference evidence="6 7" key="1">
    <citation type="journal article" date="2019" name="PLoS Biol.">
        <title>Sex chromosomes control vertical transmission of feminizing Wolbachia symbionts in an isopod.</title>
        <authorList>
            <person name="Becking T."/>
            <person name="Chebbi M.A."/>
            <person name="Giraud I."/>
            <person name="Moumen B."/>
            <person name="Laverre T."/>
            <person name="Caubet Y."/>
            <person name="Peccoud J."/>
            <person name="Gilbert C."/>
            <person name="Cordaux R."/>
        </authorList>
    </citation>
    <scope>NUCLEOTIDE SEQUENCE [LARGE SCALE GENOMIC DNA]</scope>
    <source>
        <strain evidence="6">ANa2</strain>
        <tissue evidence="6">Whole body excluding digestive tract and cuticle</tissue>
    </source>
</reference>
<dbReference type="InterPro" id="IPR029044">
    <property type="entry name" value="Nucleotide-diphossugar_trans"/>
</dbReference>
<evidence type="ECO:0000313" key="7">
    <source>
        <dbReference type="Proteomes" id="UP000326759"/>
    </source>
</evidence>
<feature type="chain" id="PRO_5024388129" evidence="4">
    <location>
        <begin position="20"/>
        <end position="520"/>
    </location>
</feature>
<evidence type="ECO:0000259" key="5">
    <source>
        <dbReference type="Pfam" id="PF01755"/>
    </source>
</evidence>
<evidence type="ECO:0000313" key="6">
    <source>
        <dbReference type="EMBL" id="KAB7504512.1"/>
    </source>
</evidence>
<gene>
    <name evidence="6" type="primary">Plod1</name>
    <name evidence="6" type="ORF">Anas_11390</name>
</gene>
<dbReference type="Gene3D" id="3.90.550.10">
    <property type="entry name" value="Spore Coat Polysaccharide Biosynthesis Protein SpsA, Chain A"/>
    <property type="match status" value="1"/>
</dbReference>
<organism evidence="6 7">
    <name type="scientific">Armadillidium nasatum</name>
    <dbReference type="NCBI Taxonomy" id="96803"/>
    <lineage>
        <taxon>Eukaryota</taxon>
        <taxon>Metazoa</taxon>
        <taxon>Ecdysozoa</taxon>
        <taxon>Arthropoda</taxon>
        <taxon>Crustacea</taxon>
        <taxon>Multicrustacea</taxon>
        <taxon>Malacostraca</taxon>
        <taxon>Eumalacostraca</taxon>
        <taxon>Peracarida</taxon>
        <taxon>Isopoda</taxon>
        <taxon>Oniscidea</taxon>
        <taxon>Crinocheta</taxon>
        <taxon>Armadillidiidae</taxon>
        <taxon>Armadillidium</taxon>
    </lineage>
</organism>
<dbReference type="InterPro" id="IPR002654">
    <property type="entry name" value="Glyco_trans_25"/>
</dbReference>
<dbReference type="Proteomes" id="UP000326759">
    <property type="component" value="Unassembled WGS sequence"/>
</dbReference>
<comment type="similarity">
    <text evidence="1">Belongs to the glycosyltransferase 25 family.</text>
</comment>
<keyword evidence="6" id="KW-0223">Dioxygenase</keyword>
<dbReference type="OrthoDB" id="47375at2759"/>
<proteinExistence type="inferred from homology"/>
<accession>A0A5N5TDA9</accession>
<comment type="caution">
    <text evidence="6">The sequence shown here is derived from an EMBL/GenBank/DDBJ whole genome shotgun (WGS) entry which is preliminary data.</text>
</comment>
<keyword evidence="7" id="KW-1185">Reference proteome</keyword>
<name>A0A5N5TDA9_9CRUS</name>
<dbReference type="Pfam" id="PF01755">
    <property type="entry name" value="Glyco_transf_25"/>
    <property type="match status" value="1"/>
</dbReference>